<feature type="region of interest" description="Disordered" evidence="1">
    <location>
        <begin position="26"/>
        <end position="45"/>
    </location>
</feature>
<organism evidence="2 3">
    <name type="scientific">Equus asinus</name>
    <name type="common">Donkey</name>
    <name type="synonym">Equus africanus asinus</name>
    <dbReference type="NCBI Taxonomy" id="9793"/>
    <lineage>
        <taxon>Eukaryota</taxon>
        <taxon>Metazoa</taxon>
        <taxon>Chordata</taxon>
        <taxon>Craniata</taxon>
        <taxon>Vertebrata</taxon>
        <taxon>Euteleostomi</taxon>
        <taxon>Mammalia</taxon>
        <taxon>Eutheria</taxon>
        <taxon>Laurasiatheria</taxon>
        <taxon>Perissodactyla</taxon>
        <taxon>Equidae</taxon>
        <taxon>Equus</taxon>
    </lineage>
</organism>
<dbReference type="Ensembl" id="ENSEAST00005070837.1">
    <property type="protein sequence ID" value="ENSEASP00005046381.1"/>
    <property type="gene ID" value="ENSEASG00005036361.1"/>
</dbReference>
<dbReference type="PANTHER" id="PTHR31831">
    <property type="entry name" value="HYPOTHETICAL PROTEIN LOC689065"/>
    <property type="match status" value="1"/>
</dbReference>
<evidence type="ECO:0000313" key="3">
    <source>
        <dbReference type="Proteomes" id="UP000694387"/>
    </source>
</evidence>
<sequence length="169" mass="19057">MLLVACPLVYDSHLSNSNLCPQVSSCQMGGGSRPSQRASGWPGSWSSPVPAAFRTMGVGLRSQSWRGPWPSYGKLQESWGRPLEGRRRRALSLRRGCEKTRSSERGPEGLDVPGQEWLPGSLGDTEQLIQVQQRENQRCMRQYQQQVRRRWQRFVASFPSVTLSWPASP</sequence>
<dbReference type="PANTHER" id="PTHR31831:SF1">
    <property type="entry name" value="RIKEN CDNA 2010003K11 GENE"/>
    <property type="match status" value="1"/>
</dbReference>
<dbReference type="Pfam" id="PF15464">
    <property type="entry name" value="DUF4633"/>
    <property type="match status" value="1"/>
</dbReference>
<dbReference type="AlphaFoldDB" id="A0A9L0IZF2"/>
<reference evidence="2" key="3">
    <citation type="submission" date="2025-09" db="UniProtKB">
        <authorList>
            <consortium name="Ensembl"/>
        </authorList>
    </citation>
    <scope>IDENTIFICATION</scope>
</reference>
<accession>A0A9L0IZF2</accession>
<proteinExistence type="predicted"/>
<name>A0A9L0IZF2_EQUAS</name>
<keyword evidence="3" id="KW-1185">Reference proteome</keyword>
<reference evidence="2" key="2">
    <citation type="submission" date="2025-08" db="UniProtKB">
        <authorList>
            <consortium name="Ensembl"/>
        </authorList>
    </citation>
    <scope>IDENTIFICATION</scope>
</reference>
<reference evidence="2 3" key="1">
    <citation type="journal article" date="2020" name="Nat. Commun.">
        <title>Donkey genomes provide new insights into domestication and selection for coat color.</title>
        <authorList>
            <person name="Wang"/>
            <person name="C."/>
            <person name="Li"/>
            <person name="H."/>
            <person name="Guo"/>
            <person name="Y."/>
            <person name="Huang"/>
            <person name="J."/>
            <person name="Sun"/>
            <person name="Y."/>
            <person name="Min"/>
            <person name="J."/>
            <person name="Wang"/>
            <person name="J."/>
            <person name="Fang"/>
            <person name="X."/>
            <person name="Zhao"/>
            <person name="Z."/>
            <person name="Wang"/>
            <person name="S."/>
            <person name="Zhang"/>
            <person name="Y."/>
            <person name="Liu"/>
            <person name="Q."/>
            <person name="Jiang"/>
            <person name="Q."/>
            <person name="Wang"/>
            <person name="X."/>
            <person name="Guo"/>
            <person name="Y."/>
            <person name="Yang"/>
            <person name="C."/>
            <person name="Wang"/>
            <person name="Y."/>
            <person name="Tian"/>
            <person name="F."/>
            <person name="Zhuang"/>
            <person name="G."/>
            <person name="Fan"/>
            <person name="Y."/>
            <person name="Gao"/>
            <person name="Q."/>
            <person name="Li"/>
            <person name="Y."/>
            <person name="Ju"/>
            <person name="Z."/>
            <person name="Li"/>
            <person name="J."/>
            <person name="Li"/>
            <person name="R."/>
            <person name="Hou"/>
            <person name="M."/>
            <person name="Yang"/>
            <person name="G."/>
            <person name="Liu"/>
            <person name="G."/>
            <person name="Liu"/>
            <person name="W."/>
            <person name="Guo"/>
            <person name="J."/>
            <person name="Pan"/>
            <person name="S."/>
            <person name="Fan"/>
            <person name="G."/>
            <person name="Zhang"/>
            <person name="W."/>
            <person name="Zhang"/>
            <person name="R."/>
            <person name="Yu"/>
            <person name="J."/>
            <person name="Zhang"/>
            <person name="X."/>
            <person name="Yin"/>
            <person name="Q."/>
            <person name="Ji"/>
            <person name="C."/>
            <person name="Jin"/>
            <person name="Y."/>
            <person name="Yue"/>
            <person name="G."/>
            <person name="Liu"/>
            <person name="M."/>
            <person name="Xu"/>
            <person name="J."/>
            <person name="Liu"/>
            <person name="S."/>
            <person name="Jordana"/>
            <person name="J."/>
            <person name="Noce"/>
            <person name="A."/>
            <person name="Amills"/>
            <person name="M."/>
            <person name="Wu"/>
            <person name="D.D."/>
            <person name="Li"/>
            <person name="S."/>
            <person name="Zhou"/>
            <person name="X. and Zhong"/>
            <person name="J."/>
        </authorList>
    </citation>
    <scope>NUCLEOTIDE SEQUENCE [LARGE SCALE GENOMIC DNA]</scope>
</reference>
<protein>
    <submittedName>
        <fullName evidence="2">Uncharacterized protein</fullName>
    </submittedName>
</protein>
<dbReference type="InterPro" id="IPR027990">
    <property type="entry name" value="DUF4633"/>
</dbReference>
<evidence type="ECO:0000313" key="2">
    <source>
        <dbReference type="Ensembl" id="ENSEASP00005046381.1"/>
    </source>
</evidence>
<evidence type="ECO:0000256" key="1">
    <source>
        <dbReference type="SAM" id="MobiDB-lite"/>
    </source>
</evidence>
<gene>
    <name evidence="2" type="primary">C29H11orf86</name>
</gene>
<dbReference type="Proteomes" id="UP000694387">
    <property type="component" value="Chromosome 29"/>
</dbReference>
<dbReference type="GeneTree" id="ENSGT00390000012120"/>
<feature type="compositionally biased region" description="Polar residues" evidence="1">
    <location>
        <begin position="26"/>
        <end position="38"/>
    </location>
</feature>